<proteinExistence type="predicted"/>
<accession>A0A6A5SJL9</accession>
<evidence type="ECO:0000313" key="1">
    <source>
        <dbReference type="EMBL" id="KAF1938726.1"/>
    </source>
</evidence>
<gene>
    <name evidence="1" type="ORF">EJ02DRAFT_16461</name>
</gene>
<sequence length="197" mass="22531">MSSICMMINSPAVCHEIEMLKIGVDGWLVRKCSQQSLVTYATRTEDNCFRFLVNFGFSFEFCIQCQYKTRDNSVSVPYSSTHHIGSSKKFILPTHPVTPYFLNNGIAFCFYCVPSQRTARLAASKINPTMVQKETYNSGDSPVVTHLTTDPPVSGLYMPDQTGWLILLILWSYVEVRLTKWCQEGEQEQPLDYDRKK</sequence>
<dbReference type="EMBL" id="ML976097">
    <property type="protein sequence ID" value="KAF1938726.1"/>
    <property type="molecule type" value="Genomic_DNA"/>
</dbReference>
<reference evidence="1" key="1">
    <citation type="journal article" date="2020" name="Stud. Mycol.">
        <title>101 Dothideomycetes genomes: a test case for predicting lifestyles and emergence of pathogens.</title>
        <authorList>
            <person name="Haridas S."/>
            <person name="Albert R."/>
            <person name="Binder M."/>
            <person name="Bloem J."/>
            <person name="Labutti K."/>
            <person name="Salamov A."/>
            <person name="Andreopoulos B."/>
            <person name="Baker S."/>
            <person name="Barry K."/>
            <person name="Bills G."/>
            <person name="Bluhm B."/>
            <person name="Cannon C."/>
            <person name="Castanera R."/>
            <person name="Culley D."/>
            <person name="Daum C."/>
            <person name="Ezra D."/>
            <person name="Gonzalez J."/>
            <person name="Henrissat B."/>
            <person name="Kuo A."/>
            <person name="Liang C."/>
            <person name="Lipzen A."/>
            <person name="Lutzoni F."/>
            <person name="Magnuson J."/>
            <person name="Mondo S."/>
            <person name="Nolan M."/>
            <person name="Ohm R."/>
            <person name="Pangilinan J."/>
            <person name="Park H.-J."/>
            <person name="Ramirez L."/>
            <person name="Alfaro M."/>
            <person name="Sun H."/>
            <person name="Tritt A."/>
            <person name="Yoshinaga Y."/>
            <person name="Zwiers L.-H."/>
            <person name="Turgeon B."/>
            <person name="Goodwin S."/>
            <person name="Spatafora J."/>
            <person name="Crous P."/>
            <person name="Grigoriev I."/>
        </authorList>
    </citation>
    <scope>NUCLEOTIDE SEQUENCE</scope>
    <source>
        <strain evidence="1">CBS 161.51</strain>
    </source>
</reference>
<dbReference type="OrthoDB" id="3763505at2759"/>
<name>A0A6A5SJL9_9PLEO</name>
<keyword evidence="2" id="KW-1185">Reference proteome</keyword>
<organism evidence="1 2">
    <name type="scientific">Clathrospora elynae</name>
    <dbReference type="NCBI Taxonomy" id="706981"/>
    <lineage>
        <taxon>Eukaryota</taxon>
        <taxon>Fungi</taxon>
        <taxon>Dikarya</taxon>
        <taxon>Ascomycota</taxon>
        <taxon>Pezizomycotina</taxon>
        <taxon>Dothideomycetes</taxon>
        <taxon>Pleosporomycetidae</taxon>
        <taxon>Pleosporales</taxon>
        <taxon>Diademaceae</taxon>
        <taxon>Clathrospora</taxon>
    </lineage>
</organism>
<protein>
    <submittedName>
        <fullName evidence="1">Uncharacterized protein</fullName>
    </submittedName>
</protein>
<evidence type="ECO:0000313" key="2">
    <source>
        <dbReference type="Proteomes" id="UP000800038"/>
    </source>
</evidence>
<dbReference type="AlphaFoldDB" id="A0A6A5SJL9"/>
<dbReference type="Proteomes" id="UP000800038">
    <property type="component" value="Unassembled WGS sequence"/>
</dbReference>